<dbReference type="STRING" id="289377.HL41_00945"/>
<reference evidence="6 7" key="1">
    <citation type="journal article" date="2015" name="Genome Announc.">
        <title>Genome Sequence of a Sulfate-Reducing Thermophilic Bacterium, Thermodesulfobacterium commune DSM 2178T (Phylum Thermodesulfobacteria).</title>
        <authorList>
            <person name="Bhatnagar S."/>
            <person name="Badger J.H."/>
            <person name="Madupu R."/>
            <person name="Khouri H.M."/>
            <person name="O'Connor E.M."/>
            <person name="Robb F.T."/>
            <person name="Ward N.L."/>
            <person name="Eisen J.A."/>
        </authorList>
    </citation>
    <scope>NUCLEOTIDE SEQUENCE [LARGE SCALE GENOMIC DNA]</scope>
    <source>
        <strain evidence="6 7">DSM 2178</strain>
    </source>
</reference>
<dbReference type="InterPro" id="IPR015854">
    <property type="entry name" value="ABC_transpr_LolD-like"/>
</dbReference>
<comment type="similarity">
    <text evidence="4">Belongs to the ABC transporter superfamily. Macrolide exporter (TC 3.A.1.122) family.</text>
</comment>
<proteinExistence type="inferred from homology"/>
<dbReference type="InterPro" id="IPR027417">
    <property type="entry name" value="P-loop_NTPase"/>
</dbReference>
<accession>A0A075WSX1</accession>
<keyword evidence="1" id="KW-0813">Transport</keyword>
<evidence type="ECO:0000256" key="2">
    <source>
        <dbReference type="ARBA" id="ARBA00022741"/>
    </source>
</evidence>
<dbReference type="PROSITE" id="PS50893">
    <property type="entry name" value="ABC_TRANSPORTER_2"/>
    <property type="match status" value="1"/>
</dbReference>
<dbReference type="KEGG" id="tcm:HL41_00945"/>
<dbReference type="InterPro" id="IPR017871">
    <property type="entry name" value="ABC_transporter-like_CS"/>
</dbReference>
<dbReference type="FunFam" id="3.40.50.300:FF:000032">
    <property type="entry name" value="Export ABC transporter ATP-binding protein"/>
    <property type="match status" value="1"/>
</dbReference>
<dbReference type="SMART" id="SM00382">
    <property type="entry name" value="AAA"/>
    <property type="match status" value="1"/>
</dbReference>
<dbReference type="PROSITE" id="PS00211">
    <property type="entry name" value="ABC_TRANSPORTER_1"/>
    <property type="match status" value="1"/>
</dbReference>
<dbReference type="GO" id="GO:0005524">
    <property type="term" value="F:ATP binding"/>
    <property type="evidence" value="ECO:0007669"/>
    <property type="project" value="UniProtKB-KW"/>
</dbReference>
<evidence type="ECO:0000256" key="1">
    <source>
        <dbReference type="ARBA" id="ARBA00022448"/>
    </source>
</evidence>
<dbReference type="HOGENOM" id="CLU_000604_1_22_0"/>
<sequence length="232" mass="26312">MDNLPVLVLKSISKKYQHANEEIEVLKKIDLEVYPGDLIAIVGPSGVGKTTLLNLMGTLDQPTNGEVYFLGKKIDYKQEEHILETRKRIGFVFQLHHLLPEFTVLENVILPGLIANLTIEECMQRAEVLLQKLRIFHRKHHKPSSLSGGERQRAAIARALFLNPVLVLADEPTGNLDPASAEEVIDAFLTLNQDFNTAVVMVTHNWDLAKRMKKIFLLKNGFLVKWEKETLK</sequence>
<dbReference type="PaxDb" id="289377-HL41_00945"/>
<dbReference type="GO" id="GO:0005886">
    <property type="term" value="C:plasma membrane"/>
    <property type="evidence" value="ECO:0007669"/>
    <property type="project" value="TreeGrafter"/>
</dbReference>
<dbReference type="EMBL" id="CP008796">
    <property type="protein sequence ID" value="AIH03508.1"/>
    <property type="molecule type" value="Genomic_DNA"/>
</dbReference>
<keyword evidence="7" id="KW-1185">Reference proteome</keyword>
<evidence type="ECO:0000313" key="6">
    <source>
        <dbReference type="EMBL" id="AIH03508.1"/>
    </source>
</evidence>
<evidence type="ECO:0000259" key="5">
    <source>
        <dbReference type="PROSITE" id="PS50893"/>
    </source>
</evidence>
<feature type="domain" description="ABC transporter" evidence="5">
    <location>
        <begin position="7"/>
        <end position="231"/>
    </location>
</feature>
<dbReference type="eggNOG" id="COG1136">
    <property type="taxonomic scope" value="Bacteria"/>
</dbReference>
<keyword evidence="3" id="KW-0067">ATP-binding</keyword>
<dbReference type="InterPro" id="IPR003439">
    <property type="entry name" value="ABC_transporter-like_ATP-bd"/>
</dbReference>
<dbReference type="InterPro" id="IPR017911">
    <property type="entry name" value="MacB-like_ATP-bd"/>
</dbReference>
<dbReference type="AlphaFoldDB" id="A0A075WSX1"/>
<dbReference type="GO" id="GO:0016887">
    <property type="term" value="F:ATP hydrolysis activity"/>
    <property type="evidence" value="ECO:0007669"/>
    <property type="project" value="InterPro"/>
</dbReference>
<evidence type="ECO:0000313" key="7">
    <source>
        <dbReference type="Proteomes" id="UP000028481"/>
    </source>
</evidence>
<dbReference type="OrthoDB" id="9783924at2"/>
<organism evidence="6 7">
    <name type="scientific">Thermodesulfobacterium commune DSM 2178</name>
    <dbReference type="NCBI Taxonomy" id="289377"/>
    <lineage>
        <taxon>Bacteria</taxon>
        <taxon>Pseudomonadati</taxon>
        <taxon>Thermodesulfobacteriota</taxon>
        <taxon>Thermodesulfobacteria</taxon>
        <taxon>Thermodesulfobacteriales</taxon>
        <taxon>Thermodesulfobacteriaceae</taxon>
        <taxon>Thermodesulfobacterium</taxon>
    </lineage>
</organism>
<dbReference type="Gene3D" id="3.40.50.300">
    <property type="entry name" value="P-loop containing nucleotide triphosphate hydrolases"/>
    <property type="match status" value="1"/>
</dbReference>
<gene>
    <name evidence="6" type="ORF">HL41_00945</name>
</gene>
<dbReference type="SUPFAM" id="SSF52540">
    <property type="entry name" value="P-loop containing nucleoside triphosphate hydrolases"/>
    <property type="match status" value="1"/>
</dbReference>
<dbReference type="PANTHER" id="PTHR24220">
    <property type="entry name" value="IMPORT ATP-BINDING PROTEIN"/>
    <property type="match status" value="1"/>
</dbReference>
<keyword evidence="2" id="KW-0547">Nucleotide-binding</keyword>
<dbReference type="PANTHER" id="PTHR24220:SF689">
    <property type="entry name" value="LIPOPROTEIN-RELEASING SYSTEM ATP-BINDING PROTEIN LOLD"/>
    <property type="match status" value="1"/>
</dbReference>
<dbReference type="RefSeq" id="WP_038063303.1">
    <property type="nucleotide sequence ID" value="NZ_CP008796.1"/>
</dbReference>
<dbReference type="GO" id="GO:0098796">
    <property type="term" value="C:membrane protein complex"/>
    <property type="evidence" value="ECO:0007669"/>
    <property type="project" value="UniProtKB-ARBA"/>
</dbReference>
<dbReference type="Proteomes" id="UP000028481">
    <property type="component" value="Chromosome"/>
</dbReference>
<dbReference type="CDD" id="cd03255">
    <property type="entry name" value="ABC_MJ0796_LolCDE_FtsE"/>
    <property type="match status" value="1"/>
</dbReference>
<dbReference type="InterPro" id="IPR003593">
    <property type="entry name" value="AAA+_ATPase"/>
</dbReference>
<evidence type="ECO:0000256" key="3">
    <source>
        <dbReference type="ARBA" id="ARBA00022840"/>
    </source>
</evidence>
<evidence type="ECO:0000256" key="4">
    <source>
        <dbReference type="ARBA" id="ARBA00038388"/>
    </source>
</evidence>
<dbReference type="Pfam" id="PF00005">
    <property type="entry name" value="ABC_tran"/>
    <property type="match status" value="1"/>
</dbReference>
<protein>
    <recommendedName>
        <fullName evidence="5">ABC transporter domain-containing protein</fullName>
    </recommendedName>
</protein>
<name>A0A075WSX1_9BACT</name>
<dbReference type="GO" id="GO:0022857">
    <property type="term" value="F:transmembrane transporter activity"/>
    <property type="evidence" value="ECO:0007669"/>
    <property type="project" value="UniProtKB-ARBA"/>
</dbReference>